<proteinExistence type="predicted"/>
<protein>
    <recommendedName>
        <fullName evidence="5">Lipoprotein</fullName>
    </recommendedName>
</protein>
<accession>A0A2N9JH65</accession>
<dbReference type="Proteomes" id="UP000238164">
    <property type="component" value="Chromosome 1"/>
</dbReference>
<evidence type="ECO:0008006" key="5">
    <source>
        <dbReference type="Google" id="ProtNLM"/>
    </source>
</evidence>
<gene>
    <name evidence="3" type="ORF">MPLG2_1718</name>
</gene>
<feature type="chain" id="PRO_5038939667" description="Lipoprotein" evidence="2">
    <location>
        <begin position="19"/>
        <end position="200"/>
    </location>
</feature>
<reference evidence="3 4" key="1">
    <citation type="submission" date="2018-02" db="EMBL/GenBank/DDBJ databases">
        <authorList>
            <person name="Cohen D.B."/>
            <person name="Kent A.D."/>
        </authorList>
    </citation>
    <scope>NUCLEOTIDE SEQUENCE [LARGE SCALE GENOMIC DNA]</scope>
    <source>
        <strain evidence="3">1</strain>
    </source>
</reference>
<evidence type="ECO:0000256" key="2">
    <source>
        <dbReference type="SAM" id="SignalP"/>
    </source>
</evidence>
<keyword evidence="2" id="KW-0732">Signal</keyword>
<keyword evidence="4" id="KW-1185">Reference proteome</keyword>
<dbReference type="AlphaFoldDB" id="A0A2N9JH65"/>
<sequence>MRLIAGLIVLLTCAACTIGPTQPQSSTTESPTTAAAAPTTEAPRPTPTELPVLASRTTSYSSASATVAVNQLVVSGGVSTLTWTLTNTSDDGLIVTTILGDGIFTDGQGATVPGSSTGVPGDGGASDGVYLIDAVNKQRYLPARDSQGVCVCTVLDTNVTLQPGGSMVFSATFKAVPEGVATVGVSIPGAGTFTDVPVQR</sequence>
<name>A0A2N9JH65_9ACTN</name>
<dbReference type="EMBL" id="LT985188">
    <property type="protein sequence ID" value="SPD86754.1"/>
    <property type="molecule type" value="Genomic_DNA"/>
</dbReference>
<dbReference type="KEGG" id="mgg:MPLG2_1718"/>
<evidence type="ECO:0000256" key="1">
    <source>
        <dbReference type="SAM" id="MobiDB-lite"/>
    </source>
</evidence>
<feature type="region of interest" description="Disordered" evidence="1">
    <location>
        <begin position="20"/>
        <end position="50"/>
    </location>
</feature>
<evidence type="ECO:0000313" key="4">
    <source>
        <dbReference type="Proteomes" id="UP000238164"/>
    </source>
</evidence>
<dbReference type="RefSeq" id="WP_105185642.1">
    <property type="nucleotide sequence ID" value="NZ_BAAAGO010000022.1"/>
</dbReference>
<evidence type="ECO:0000313" key="3">
    <source>
        <dbReference type="EMBL" id="SPD86754.1"/>
    </source>
</evidence>
<dbReference type="OrthoDB" id="4334774at2"/>
<organism evidence="3 4">
    <name type="scientific">Micropruina glycogenica</name>
    <dbReference type="NCBI Taxonomy" id="75385"/>
    <lineage>
        <taxon>Bacteria</taxon>
        <taxon>Bacillati</taxon>
        <taxon>Actinomycetota</taxon>
        <taxon>Actinomycetes</taxon>
        <taxon>Propionibacteriales</taxon>
        <taxon>Nocardioidaceae</taxon>
        <taxon>Micropruina</taxon>
    </lineage>
</organism>
<feature type="signal peptide" evidence="2">
    <location>
        <begin position="1"/>
        <end position="18"/>
    </location>
</feature>